<feature type="transmembrane region" description="Helical" evidence="1">
    <location>
        <begin position="880"/>
        <end position="898"/>
    </location>
</feature>
<feature type="transmembrane region" description="Helical" evidence="1">
    <location>
        <begin position="904"/>
        <end position="924"/>
    </location>
</feature>
<dbReference type="OrthoDB" id="9757940at2"/>
<comment type="caution">
    <text evidence="2">The sequence shown here is derived from an EMBL/GenBank/DDBJ whole genome shotgun (WGS) entry which is preliminary data.</text>
</comment>
<dbReference type="PANTHER" id="PTHR32063">
    <property type="match status" value="1"/>
</dbReference>
<keyword evidence="1" id="KW-0472">Membrane</keyword>
<organism evidence="2 3">
    <name type="scientific">Alginatibacterium sediminis</name>
    <dbReference type="NCBI Taxonomy" id="2164068"/>
    <lineage>
        <taxon>Bacteria</taxon>
        <taxon>Pseudomonadati</taxon>
        <taxon>Pseudomonadota</taxon>
        <taxon>Gammaproteobacteria</taxon>
        <taxon>Alteromonadales</taxon>
        <taxon>Alteromonadaceae</taxon>
        <taxon>Alginatibacterium</taxon>
    </lineage>
</organism>
<gene>
    <name evidence="2" type="ORF">DBZ36_01795</name>
</gene>
<dbReference type="AlphaFoldDB" id="A0A420ELD1"/>
<evidence type="ECO:0000313" key="2">
    <source>
        <dbReference type="EMBL" id="RKF21406.1"/>
    </source>
</evidence>
<dbReference type="InterPro" id="IPR001036">
    <property type="entry name" value="Acrflvin-R"/>
</dbReference>
<feature type="transmembrane region" description="Helical" evidence="1">
    <location>
        <begin position="392"/>
        <end position="415"/>
    </location>
</feature>
<dbReference type="GO" id="GO:0042910">
    <property type="term" value="F:xenobiotic transmembrane transporter activity"/>
    <property type="evidence" value="ECO:0007669"/>
    <property type="project" value="TreeGrafter"/>
</dbReference>
<dbReference type="Pfam" id="PF00873">
    <property type="entry name" value="ACR_tran"/>
    <property type="match status" value="1"/>
</dbReference>
<feature type="transmembrane region" description="Helical" evidence="1">
    <location>
        <begin position="525"/>
        <end position="545"/>
    </location>
</feature>
<dbReference type="Gene3D" id="3.30.70.1430">
    <property type="entry name" value="Multidrug efflux transporter AcrB pore domain"/>
    <property type="match status" value="2"/>
</dbReference>
<evidence type="ECO:0000256" key="1">
    <source>
        <dbReference type="SAM" id="Phobius"/>
    </source>
</evidence>
<feature type="transmembrane region" description="Helical" evidence="1">
    <location>
        <begin position="436"/>
        <end position="455"/>
    </location>
</feature>
<evidence type="ECO:0000313" key="3">
    <source>
        <dbReference type="Proteomes" id="UP000286482"/>
    </source>
</evidence>
<dbReference type="EMBL" id="RAQO01000002">
    <property type="protein sequence ID" value="RKF21406.1"/>
    <property type="molecule type" value="Genomic_DNA"/>
</dbReference>
<dbReference type="SUPFAM" id="SSF82714">
    <property type="entry name" value="Multidrug efflux transporter AcrB TolC docking domain, DN and DC subdomains"/>
    <property type="match status" value="2"/>
</dbReference>
<dbReference type="Gene3D" id="1.20.1640.10">
    <property type="entry name" value="Multidrug efflux transporter AcrB transmembrane domain"/>
    <property type="match status" value="2"/>
</dbReference>
<name>A0A420ELD1_9ALTE</name>
<feature type="transmembrane region" description="Helical" evidence="1">
    <location>
        <begin position="339"/>
        <end position="358"/>
    </location>
</feature>
<sequence length="1027" mass="113692">MNLAQFAIRQKVFVIFFTVICLISGVISYFQLGKLEDPSFTVKTAAVVTLYPGASALEVERQVTDTVETKLQEMGSLRRLRSISRPGMSMVFVDLQEGLPGSELPQQWDLLRRKINDLKLQLPAGAQISIVQDEFSEVYGMVFAVYGEDVPASSLHDYAQELQRRIKSVTGIKKIELHGVAQQVVNIDIADERLAQYQLSGIQVLNQLASHNMTFDAGQFETQFERIRVDQSSGFHTLDDIKNLSLYSGIGELNSGIVRLGDIADVYFDYQDPMLVENRYNGQPAVVLAVSPQNGVNVVSLGEEIKQLITQYQNELPLGVEIGTIAFQPDEVNKSLKNFMVNLAESILIVVAVLWIFMGPKSAGIVGFSLLLTILMTLCFMLLAGLDLHRVSVGTFILALGMLVDNAIVIVDLYISKLKLRVAPKQAAIESVAEMAWPLFGATVIAIMGTMPVLFSTTDAGEFAISVPILVGASLLLSWFIAMTVTPLLCTHFIQRCPEEKSSKFGNQAARIYNKVLDTVVNRPFVVLLSIVPLMLITALVVPHMKLNFIPASDRPMLFLDYWLPNGGRVDLVSTDLKKVESWLLEQNEVLDVLTAVGTSAPRFSVTVEPEPYDSSYGQILINVRAPEDVDTLIQRGVPWLEENFTYAEPRFRKLKLATSDKYNIEARFSGPDPQVLHQLADQAKAIFEANPNTLAVRDDWRQQSKVLVPLLNQDAARKAGINRADVALALKRATEGVPVAVFAKDNRQIPVILRSTNTSLDNLDSLPVRSISGMHSVPLAQVVDDFEFKAEESVIWRRDRVRTITAQADVWGKTPSEVRKQLMLEIEAIELPYGYSFEWGGEYYDEHRAISDTLAQLPKAMLAMLIILVGMFNSFKQPTIIFLSLPLAFIGIAWMLFLSGIPFGFMALVGVITLTGMIIKNGIVLMDQIELERNQGANLKSAVKSATQNRTLAISMGALTTALGMIPLLSDLLFDQMAATIIGGLFAATLLSLVIMPAMYVLVHRHQSKPNPSVESLKVEHLNYDI</sequence>
<dbReference type="RefSeq" id="WP_120353210.1">
    <property type="nucleotide sequence ID" value="NZ_RAQO01000002.1"/>
</dbReference>
<dbReference type="PANTHER" id="PTHR32063:SF18">
    <property type="entry name" value="CATION EFFLUX SYSTEM PROTEIN"/>
    <property type="match status" value="1"/>
</dbReference>
<feature type="transmembrane region" description="Helical" evidence="1">
    <location>
        <begin position="855"/>
        <end position="873"/>
    </location>
</feature>
<feature type="transmembrane region" description="Helical" evidence="1">
    <location>
        <begin position="952"/>
        <end position="970"/>
    </location>
</feature>
<dbReference type="Proteomes" id="UP000286482">
    <property type="component" value="Unassembled WGS sequence"/>
</dbReference>
<keyword evidence="3" id="KW-1185">Reference proteome</keyword>
<feature type="transmembrane region" description="Helical" evidence="1">
    <location>
        <begin position="365"/>
        <end position="386"/>
    </location>
</feature>
<feature type="transmembrane region" description="Helical" evidence="1">
    <location>
        <begin position="12"/>
        <end position="32"/>
    </location>
</feature>
<dbReference type="Gene3D" id="3.30.2090.10">
    <property type="entry name" value="Multidrug efflux transporter AcrB TolC docking domain, DN and DC subdomains"/>
    <property type="match status" value="2"/>
</dbReference>
<reference evidence="2 3" key="1">
    <citation type="submission" date="2018-09" db="EMBL/GenBank/DDBJ databases">
        <authorList>
            <person name="Wang Z."/>
        </authorList>
    </citation>
    <scope>NUCLEOTIDE SEQUENCE [LARGE SCALE GENOMIC DNA]</scope>
    <source>
        <strain evidence="2 3">ALS 81</strain>
    </source>
</reference>
<feature type="transmembrane region" description="Helical" evidence="1">
    <location>
        <begin position="982"/>
        <end position="1004"/>
    </location>
</feature>
<dbReference type="Gene3D" id="3.30.70.1440">
    <property type="entry name" value="Multidrug efflux transporter AcrB pore domain"/>
    <property type="match status" value="1"/>
</dbReference>
<proteinExistence type="predicted"/>
<dbReference type="SUPFAM" id="SSF82866">
    <property type="entry name" value="Multidrug efflux transporter AcrB transmembrane domain"/>
    <property type="match status" value="2"/>
</dbReference>
<feature type="transmembrane region" description="Helical" evidence="1">
    <location>
        <begin position="467"/>
        <end position="494"/>
    </location>
</feature>
<keyword evidence="1" id="KW-0812">Transmembrane</keyword>
<dbReference type="Gene3D" id="3.30.70.1320">
    <property type="entry name" value="Multidrug efflux transporter AcrB pore domain like"/>
    <property type="match status" value="1"/>
</dbReference>
<protein>
    <submittedName>
        <fullName evidence="2">Efflux RND transporter permease subunit</fullName>
    </submittedName>
</protein>
<keyword evidence="1" id="KW-1133">Transmembrane helix</keyword>
<dbReference type="SUPFAM" id="SSF82693">
    <property type="entry name" value="Multidrug efflux transporter AcrB pore domain, PN1, PN2, PC1 and PC2 subdomains"/>
    <property type="match status" value="2"/>
</dbReference>
<dbReference type="GO" id="GO:0005886">
    <property type="term" value="C:plasma membrane"/>
    <property type="evidence" value="ECO:0007669"/>
    <property type="project" value="TreeGrafter"/>
</dbReference>
<dbReference type="InterPro" id="IPR027463">
    <property type="entry name" value="AcrB_DN_DC_subdom"/>
</dbReference>
<accession>A0A420ELD1</accession>
<dbReference type="PRINTS" id="PR00702">
    <property type="entry name" value="ACRIFLAVINRP"/>
</dbReference>